<proteinExistence type="predicted"/>
<reference evidence="1" key="2">
    <citation type="journal article" date="2015" name="Data Brief">
        <title>Shoot transcriptome of the giant reed, Arundo donax.</title>
        <authorList>
            <person name="Barrero R.A."/>
            <person name="Guerrero F.D."/>
            <person name="Moolhuijzen P."/>
            <person name="Goolsby J.A."/>
            <person name="Tidwell J."/>
            <person name="Bellgard S.E."/>
            <person name="Bellgard M.I."/>
        </authorList>
    </citation>
    <scope>NUCLEOTIDE SEQUENCE</scope>
    <source>
        <tissue evidence="1">Shoot tissue taken approximately 20 cm above the soil surface</tissue>
    </source>
</reference>
<sequence>MSNVMIGINMVRNQGALTFKRKNST</sequence>
<accession>A0A0A8Y2A0</accession>
<evidence type="ECO:0000313" key="1">
    <source>
        <dbReference type="EMBL" id="JAD19315.1"/>
    </source>
</evidence>
<protein>
    <submittedName>
        <fullName evidence="1">Uncharacterized protein</fullName>
    </submittedName>
</protein>
<organism evidence="1">
    <name type="scientific">Arundo donax</name>
    <name type="common">Giant reed</name>
    <name type="synonym">Donax arundinaceus</name>
    <dbReference type="NCBI Taxonomy" id="35708"/>
    <lineage>
        <taxon>Eukaryota</taxon>
        <taxon>Viridiplantae</taxon>
        <taxon>Streptophyta</taxon>
        <taxon>Embryophyta</taxon>
        <taxon>Tracheophyta</taxon>
        <taxon>Spermatophyta</taxon>
        <taxon>Magnoliopsida</taxon>
        <taxon>Liliopsida</taxon>
        <taxon>Poales</taxon>
        <taxon>Poaceae</taxon>
        <taxon>PACMAD clade</taxon>
        <taxon>Arundinoideae</taxon>
        <taxon>Arundineae</taxon>
        <taxon>Arundo</taxon>
    </lineage>
</organism>
<reference evidence="1" key="1">
    <citation type="submission" date="2014-09" db="EMBL/GenBank/DDBJ databases">
        <authorList>
            <person name="Magalhaes I.L.F."/>
            <person name="Oliveira U."/>
            <person name="Santos F.R."/>
            <person name="Vidigal T.H.D.A."/>
            <person name="Brescovit A.D."/>
            <person name="Santos A.J."/>
        </authorList>
    </citation>
    <scope>NUCLEOTIDE SEQUENCE</scope>
    <source>
        <tissue evidence="1">Shoot tissue taken approximately 20 cm above the soil surface</tissue>
    </source>
</reference>
<dbReference type="EMBL" id="GBRH01278580">
    <property type="protein sequence ID" value="JAD19315.1"/>
    <property type="molecule type" value="Transcribed_RNA"/>
</dbReference>
<dbReference type="AlphaFoldDB" id="A0A0A8Y2A0"/>
<name>A0A0A8Y2A0_ARUDO</name>